<dbReference type="PROSITE" id="PS50012">
    <property type="entry name" value="RCC1_3"/>
    <property type="match status" value="5"/>
</dbReference>
<dbReference type="SUPFAM" id="SSF50729">
    <property type="entry name" value="PH domain-like"/>
    <property type="match status" value="1"/>
</dbReference>
<sequence length="1700" mass="186459">MATSKSSGQDDGEGSSSEQGVLHRWRGYSCSISPERVFLCRPVIQAALGSCHSLILTEGGFVYSFGELPWKQGAASHSAEPLLEACLNGRGVVAVASGSFHCGALTRDGCVLMWGDNGHGQCGLAGRSLVPSPTPVTLLDVEGTGPRLVRAASLACGAQHTLALSVGHEVWAWGSGCQLGLVSHGNAPVCRPQKVEDLAGRYVVQVACGGFHSLALVRSLPSPTARTLSLDKCGRCQQLLYTMIDRDDHVIISDNHYCPLGVELNEVKRQSAPEQQQQQQQGQSLQGSNEVSKEVTPVGSSMTSETFCPALGSVGGSPQVGSEAENMGEPDEGNSTAQTDTAKVPLRRTKSSPFPDEQDLKEYLKRLSLSEHPGTATHFVPSSPDSGKATIALTPLPDHTPAPNHLAPASHSHPVQPGGSQPGITLHTPACLLPCPHTHLASPFEEHLASTCEDSFDDSGVERDLEGGVRGLCEGRRDPLSGLLSVEDLAQNTRSSSLTDIRLEEINGLSRRSSLPVLTCQGSPSLPKPGHRRVGSAGGKKVPVPMETEPLLPSLYTEVWSWGRGQEGQLGHGDRLPRLQPLCIKSLSKREVVKLEAGAHHSLALTAQCQVFSWGSNKAGQLGHLNSLSTAPQPVKMSEGIRVWDMGAGQTHTVLLADGDCVQPILYYSGEQVSEEEGPTGTYTQTPALLPFCMNMGYVSSVFAGGQSCFALSDQNIMGFISSLHELCAAERKFYCHLSAIRSKILRPLLAREGVRVCLGQSFLLLQSLAGSFSRLCHLIGQHSISLTRFLQRDRDVRGLAMLKQTGMFLDTYKMYSSSVGNFLVMGGFQGLLKPLQECFGKKLEVLEQLSGSREKGSSPDSSSGSGSGSSSGSGLLQSLLYLPVRHMHQYSRLLLKLATCFHVESEEYSLLDEGCSRYEAVALQLLKQRKEAEKTLDFWRSLPVKATDALRTASRRLVCQSNNKALTLQNAARFSVNRFILFNNALVHTQFSSYHIYPLATLWIEPLSEEDDELFGLKFTTPEDSFTALASSPAEKASWLRSINQAVEKLLEAEIDAKVTGSVLGLGSSGGQRAEPRMSRTATHTFSKEGRYKDATYEGRWLCGKPHGRGTLRWPDGRVYIGMFKQGQEDGFGDFVIPNKNSNKTDHYQGHCKEGKMHGFGTYWYASGEVYEGLFCENQRHGHGMMSSGKMVSSSSSVFVGHWHHDRKSGYGVFDDITRGEKYMGQWVEDQKQGPGVVVTQFGLYYEGHFSANKMVGLGLLLSEDDTVFEGEFSEDWTLNGKGVLSLPNADVMEGVFVGQWSSGLKISGTYLKSNPYGPDSQRSRPHKLGGMAVPAGQKWTAVFEECWRRLGCDSTGRGDTIRAWDNIAISLSQRQHRDSPELLTRSQHMTLESLEVIPQLNGPFTAETYDNIRRYLIKACDAPLHPLGWLLETLVTVYRMTYVGVGSNRRLLPQAVQEIQSYVTRIYQLVRFLFPSLPEDGTFIPEVSVADTLCSSTDSGMHSEAPEQGFQVSCCSLLMPVLLPRLYNPLFTLYSLEREREEGLYWECVIRLNKQPDRALLAFIGVDQKFWPITISVLGGTKEVLTITKDACYATAVETLQQISTTFTPADKLLVIRHTFEDMTQEALALLEQDFKWSMDDLFPLFLYVVLRARIRHLGSEVSLIDDLMDPHLQHGEDGLMFTTLKACYFQIQREKTP</sequence>
<dbReference type="Pfam" id="PF02204">
    <property type="entry name" value="VPS9"/>
    <property type="match status" value="1"/>
</dbReference>
<dbReference type="InterPro" id="IPR003409">
    <property type="entry name" value="MORN"/>
</dbReference>
<dbReference type="Gene3D" id="1.20.900.10">
    <property type="entry name" value="Dbl homology (DH) domain"/>
    <property type="match status" value="1"/>
</dbReference>
<dbReference type="InterPro" id="IPR051984">
    <property type="entry name" value="Alsin"/>
</dbReference>
<dbReference type="KEGG" id="char:105895428"/>
<dbReference type="GO" id="GO:0016197">
    <property type="term" value="P:endosomal transport"/>
    <property type="evidence" value="ECO:0007669"/>
    <property type="project" value="TreeGrafter"/>
</dbReference>
<dbReference type="Gene3D" id="2.130.10.30">
    <property type="entry name" value="Regulator of chromosome condensation 1/beta-lactamase-inhibitor protein II"/>
    <property type="match status" value="2"/>
</dbReference>
<dbReference type="InterPro" id="IPR057248">
    <property type="entry name" value="Alsin-like_PH"/>
</dbReference>
<evidence type="ECO:0000256" key="4">
    <source>
        <dbReference type="SAM" id="MobiDB-lite"/>
    </source>
</evidence>
<dbReference type="GeneID" id="105895428"/>
<dbReference type="GO" id="GO:0005085">
    <property type="term" value="F:guanyl-nucleotide exchange factor activity"/>
    <property type="evidence" value="ECO:0007669"/>
    <property type="project" value="UniProtKB-KW"/>
</dbReference>
<feature type="repeat" description="RCC1" evidence="3">
    <location>
        <begin position="60"/>
        <end position="108"/>
    </location>
</feature>
<dbReference type="PRINTS" id="PR00633">
    <property type="entry name" value="RCCNDNSATION"/>
</dbReference>
<dbReference type="Pfam" id="PF26202">
    <property type="entry name" value="HA_Alsin"/>
    <property type="match status" value="1"/>
</dbReference>
<dbReference type="Pfam" id="PF02493">
    <property type="entry name" value="MORN"/>
    <property type="match status" value="7"/>
</dbReference>
<dbReference type="GO" id="GO:0031267">
    <property type="term" value="F:small GTPase binding"/>
    <property type="evidence" value="ECO:0007669"/>
    <property type="project" value="TreeGrafter"/>
</dbReference>
<dbReference type="Pfam" id="PF25383">
    <property type="entry name" value="PH_alsin"/>
    <property type="match status" value="1"/>
</dbReference>
<dbReference type="GO" id="GO:0005737">
    <property type="term" value="C:cytoplasm"/>
    <property type="evidence" value="ECO:0007669"/>
    <property type="project" value="TreeGrafter"/>
</dbReference>
<feature type="region of interest" description="Disordered" evidence="4">
    <location>
        <begin position="1"/>
        <end position="20"/>
    </location>
</feature>
<evidence type="ECO:0000256" key="2">
    <source>
        <dbReference type="ARBA" id="ARBA00022737"/>
    </source>
</evidence>
<dbReference type="GO" id="GO:0005813">
    <property type="term" value="C:centrosome"/>
    <property type="evidence" value="ECO:0007669"/>
    <property type="project" value="TreeGrafter"/>
</dbReference>
<dbReference type="InterPro" id="IPR037191">
    <property type="entry name" value="VPS9_dom_sf"/>
</dbReference>
<dbReference type="RefSeq" id="XP_031437441.1">
    <property type="nucleotide sequence ID" value="XM_031581581.2"/>
</dbReference>
<dbReference type="InterPro" id="IPR000408">
    <property type="entry name" value="Reg_chr_condens"/>
</dbReference>
<dbReference type="InterPro" id="IPR035899">
    <property type="entry name" value="DBL_dom_sf"/>
</dbReference>
<dbReference type="OrthoDB" id="48314at2759"/>
<feature type="region of interest" description="Disordered" evidence="4">
    <location>
        <begin position="269"/>
        <end position="358"/>
    </location>
</feature>
<dbReference type="Pfam" id="PF25582">
    <property type="entry name" value="DH_Alsin"/>
    <property type="match status" value="1"/>
</dbReference>
<dbReference type="SUPFAM" id="SSF48065">
    <property type="entry name" value="DBL homology domain (DH-domain)"/>
    <property type="match status" value="1"/>
</dbReference>
<dbReference type="Proteomes" id="UP000515152">
    <property type="component" value="Chromosome 2"/>
</dbReference>
<dbReference type="Gene3D" id="2.30.29.30">
    <property type="entry name" value="Pleckstrin-homology domain (PH domain)/Phosphotyrosine-binding domain (PTB)"/>
    <property type="match status" value="1"/>
</dbReference>
<keyword evidence="2" id="KW-0677">Repeat</keyword>
<dbReference type="Gene3D" id="1.20.1050.80">
    <property type="entry name" value="VPS9 domain"/>
    <property type="match status" value="1"/>
</dbReference>
<feature type="repeat" description="RCC1" evidence="3">
    <location>
        <begin position="557"/>
        <end position="608"/>
    </location>
</feature>
<dbReference type="PANTHER" id="PTHR46089:SF3">
    <property type="entry name" value="ALSIN"/>
    <property type="match status" value="1"/>
</dbReference>
<dbReference type="SUPFAM" id="SSF109993">
    <property type="entry name" value="VPS9 domain"/>
    <property type="match status" value="1"/>
</dbReference>
<gene>
    <name evidence="7" type="primary">LOC105895428</name>
</gene>
<dbReference type="SUPFAM" id="SSF82185">
    <property type="entry name" value="Histone H3 K4-specific methyltransferase SET7/9 N-terminal domain"/>
    <property type="match status" value="2"/>
</dbReference>
<dbReference type="InterPro" id="IPR003123">
    <property type="entry name" value="VPS9"/>
</dbReference>
<evidence type="ECO:0000313" key="6">
    <source>
        <dbReference type="Proteomes" id="UP000515152"/>
    </source>
</evidence>
<evidence type="ECO:0000313" key="7">
    <source>
        <dbReference type="RefSeq" id="XP_031437441.1"/>
    </source>
</evidence>
<dbReference type="Gene3D" id="2.20.110.10">
    <property type="entry name" value="Histone H3 K4-specific methyltransferase SET7/9 N-terminal domain"/>
    <property type="match status" value="3"/>
</dbReference>
<dbReference type="SMART" id="SM00698">
    <property type="entry name" value="MORN"/>
    <property type="match status" value="7"/>
</dbReference>
<feature type="repeat" description="RCC1" evidence="3">
    <location>
        <begin position="109"/>
        <end position="167"/>
    </location>
</feature>
<dbReference type="InterPro" id="IPR009091">
    <property type="entry name" value="RCC1/BLIP-II"/>
</dbReference>
<evidence type="ECO:0000256" key="3">
    <source>
        <dbReference type="PROSITE-ProRule" id="PRU00235"/>
    </source>
</evidence>
<feature type="region of interest" description="Disordered" evidence="4">
    <location>
        <begin position="374"/>
        <end position="423"/>
    </location>
</feature>
<dbReference type="SUPFAM" id="SSF50985">
    <property type="entry name" value="RCC1/BLIP-II"/>
    <property type="match status" value="2"/>
</dbReference>
<keyword evidence="6" id="KW-1185">Reference proteome</keyword>
<dbReference type="PANTHER" id="PTHR46089">
    <property type="entry name" value="ALSIN HOMOLOG"/>
    <property type="match status" value="1"/>
</dbReference>
<feature type="region of interest" description="Disordered" evidence="4">
    <location>
        <begin position="851"/>
        <end position="873"/>
    </location>
</feature>
<accession>A0A6P8GJ46</accession>
<evidence type="ECO:0000259" key="5">
    <source>
        <dbReference type="PROSITE" id="PS51205"/>
    </source>
</evidence>
<name>A0A6P8GJ46_CLUHA</name>
<proteinExistence type="predicted"/>
<feature type="repeat" description="RCC1" evidence="3">
    <location>
        <begin position="609"/>
        <end position="659"/>
    </location>
</feature>
<dbReference type="PROSITE" id="PS00626">
    <property type="entry name" value="RCC1_2"/>
    <property type="match status" value="2"/>
</dbReference>
<dbReference type="Pfam" id="PF00415">
    <property type="entry name" value="RCC1"/>
    <property type="match status" value="4"/>
</dbReference>
<organism evidence="6 7">
    <name type="scientific">Clupea harengus</name>
    <name type="common">Atlantic herring</name>
    <dbReference type="NCBI Taxonomy" id="7950"/>
    <lineage>
        <taxon>Eukaryota</taxon>
        <taxon>Metazoa</taxon>
        <taxon>Chordata</taxon>
        <taxon>Craniata</taxon>
        <taxon>Vertebrata</taxon>
        <taxon>Euteleostomi</taxon>
        <taxon>Actinopterygii</taxon>
        <taxon>Neopterygii</taxon>
        <taxon>Teleostei</taxon>
        <taxon>Clupei</taxon>
        <taxon>Clupeiformes</taxon>
        <taxon>Clupeoidei</taxon>
        <taxon>Clupeidae</taxon>
        <taxon>Clupea</taxon>
    </lineage>
</organism>
<dbReference type="GO" id="GO:0030425">
    <property type="term" value="C:dendrite"/>
    <property type="evidence" value="ECO:0007669"/>
    <property type="project" value="TreeGrafter"/>
</dbReference>
<feature type="repeat" description="RCC1" evidence="3">
    <location>
        <begin position="168"/>
        <end position="219"/>
    </location>
</feature>
<feature type="region of interest" description="Disordered" evidence="4">
    <location>
        <begin position="518"/>
        <end position="546"/>
    </location>
</feature>
<reference evidence="7" key="1">
    <citation type="submission" date="2025-08" db="UniProtKB">
        <authorList>
            <consortium name="RefSeq"/>
        </authorList>
    </citation>
    <scope>IDENTIFICATION</scope>
</reference>
<feature type="domain" description="VPS9" evidence="5">
    <location>
        <begin position="1556"/>
        <end position="1700"/>
    </location>
</feature>
<evidence type="ECO:0000256" key="1">
    <source>
        <dbReference type="ARBA" id="ARBA00022658"/>
    </source>
</evidence>
<dbReference type="PROSITE" id="PS51205">
    <property type="entry name" value="VPS9"/>
    <property type="match status" value="1"/>
</dbReference>
<dbReference type="InterPro" id="IPR059093">
    <property type="entry name" value="HA_Alsin"/>
</dbReference>
<keyword evidence="1" id="KW-0344">Guanine-nucleotide releasing factor</keyword>
<dbReference type="CDD" id="cd13269">
    <property type="entry name" value="PH_alsin"/>
    <property type="match status" value="1"/>
</dbReference>
<feature type="compositionally biased region" description="Low complexity" evidence="4">
    <location>
        <begin position="275"/>
        <end position="288"/>
    </location>
</feature>
<dbReference type="InterPro" id="IPR011993">
    <property type="entry name" value="PH-like_dom_sf"/>
</dbReference>
<protein>
    <submittedName>
        <fullName evidence="7">Alsin-like</fullName>
    </submittedName>
</protein>